<evidence type="ECO:0000256" key="18">
    <source>
        <dbReference type="ARBA" id="ARBA00029893"/>
    </source>
</evidence>
<evidence type="ECO:0000256" key="10">
    <source>
        <dbReference type="ARBA" id="ARBA00022695"/>
    </source>
</evidence>
<comment type="pathway">
    <text evidence="4">Lipid metabolism.</text>
</comment>
<dbReference type="OrthoDB" id="341477at2759"/>
<dbReference type="GO" id="GO:0005743">
    <property type="term" value="C:mitochondrial inner membrane"/>
    <property type="evidence" value="ECO:0007669"/>
    <property type="project" value="UniProtKB-SubCell"/>
</dbReference>
<evidence type="ECO:0000256" key="15">
    <source>
        <dbReference type="ARBA" id="ARBA00023136"/>
    </source>
</evidence>
<evidence type="ECO:0000256" key="2">
    <source>
        <dbReference type="ARBA" id="ARBA00004443"/>
    </source>
</evidence>
<evidence type="ECO:0000256" key="8">
    <source>
        <dbReference type="ARBA" id="ARBA00022516"/>
    </source>
</evidence>
<dbReference type="EC" id="2.7.7.41" evidence="6"/>
<evidence type="ECO:0000256" key="4">
    <source>
        <dbReference type="ARBA" id="ARBA00005189"/>
    </source>
</evidence>
<keyword evidence="13" id="KW-0443">Lipid metabolism</keyword>
<evidence type="ECO:0000313" key="19">
    <source>
        <dbReference type="EMBL" id="KAD2803948.1"/>
    </source>
</evidence>
<gene>
    <name evidence="19" type="ORF">E3N88_37325</name>
</gene>
<evidence type="ECO:0000256" key="14">
    <source>
        <dbReference type="ARBA" id="ARBA00023128"/>
    </source>
</evidence>
<keyword evidence="9" id="KW-0808">Transferase</keyword>
<proteinExistence type="inferred from homology"/>
<comment type="subcellular location">
    <subcellularLocation>
        <location evidence="2">Mitochondrion inner membrane</location>
        <topology evidence="2">Peripheral membrane protein</topology>
        <orientation evidence="2">Matrix side</orientation>
    </subcellularLocation>
</comment>
<evidence type="ECO:0000256" key="5">
    <source>
        <dbReference type="ARBA" id="ARBA00005458"/>
    </source>
</evidence>
<dbReference type="GO" id="GO:0032049">
    <property type="term" value="P:cardiolipin biosynthetic process"/>
    <property type="evidence" value="ECO:0007669"/>
    <property type="project" value="InterPro"/>
</dbReference>
<reference evidence="19 20" key="1">
    <citation type="submission" date="2019-05" db="EMBL/GenBank/DDBJ databases">
        <title>Mikania micrantha, genome provides insights into the molecular mechanism of rapid growth.</title>
        <authorList>
            <person name="Liu B."/>
        </authorList>
    </citation>
    <scope>NUCLEOTIDE SEQUENCE [LARGE SCALE GENOMIC DNA]</scope>
    <source>
        <strain evidence="19">NLD-2019</strain>
        <tissue evidence="19">Leaf</tissue>
    </source>
</reference>
<protein>
    <recommendedName>
        <fullName evidence="7">Phosphatidate cytidylyltransferase, mitochondrial</fullName>
        <ecNumber evidence="6">2.7.7.41</ecNumber>
    </recommendedName>
    <alternativeName>
        <fullName evidence="18">CDP-diacylglycerol synthase</fullName>
    </alternativeName>
</protein>
<organism evidence="19 20">
    <name type="scientific">Mikania micrantha</name>
    <name type="common">bitter vine</name>
    <dbReference type="NCBI Taxonomy" id="192012"/>
    <lineage>
        <taxon>Eukaryota</taxon>
        <taxon>Viridiplantae</taxon>
        <taxon>Streptophyta</taxon>
        <taxon>Embryophyta</taxon>
        <taxon>Tracheophyta</taxon>
        <taxon>Spermatophyta</taxon>
        <taxon>Magnoliopsida</taxon>
        <taxon>eudicotyledons</taxon>
        <taxon>Gunneridae</taxon>
        <taxon>Pentapetalae</taxon>
        <taxon>asterids</taxon>
        <taxon>campanulids</taxon>
        <taxon>Asterales</taxon>
        <taxon>Asteraceae</taxon>
        <taxon>Asteroideae</taxon>
        <taxon>Heliantheae alliance</taxon>
        <taxon>Eupatorieae</taxon>
        <taxon>Mikania</taxon>
    </lineage>
</organism>
<comment type="similarity">
    <text evidence="5">Belongs to the TAM41 family.</text>
</comment>
<dbReference type="Proteomes" id="UP000326396">
    <property type="component" value="Linkage Group LG8"/>
</dbReference>
<dbReference type="UniPathway" id="UPA00557">
    <property type="reaction ID" value="UER00614"/>
</dbReference>
<dbReference type="PANTHER" id="PTHR13619">
    <property type="entry name" value="PHOSPHATIDATE CYTIDYLYLTRANSFERASE, MITOCHONDRIAL"/>
    <property type="match status" value="1"/>
</dbReference>
<keyword evidence="8" id="KW-0444">Lipid biosynthesis</keyword>
<dbReference type="InterPro" id="IPR015222">
    <property type="entry name" value="Tam41"/>
</dbReference>
<evidence type="ECO:0000256" key="13">
    <source>
        <dbReference type="ARBA" id="ARBA00023098"/>
    </source>
</evidence>
<accession>A0A5N6LQV4</accession>
<evidence type="ECO:0000256" key="17">
    <source>
        <dbReference type="ARBA" id="ARBA00023264"/>
    </source>
</evidence>
<dbReference type="GO" id="GO:0016024">
    <property type="term" value="P:CDP-diacylglycerol biosynthetic process"/>
    <property type="evidence" value="ECO:0007669"/>
    <property type="project" value="UniProtKB-UniPathway"/>
</dbReference>
<dbReference type="Pfam" id="PF09139">
    <property type="entry name" value="Tam41_Mmp37"/>
    <property type="match status" value="1"/>
</dbReference>
<keyword evidence="16" id="KW-0594">Phospholipid biosynthesis</keyword>
<keyword evidence="20" id="KW-1185">Reference proteome</keyword>
<dbReference type="AlphaFoldDB" id="A0A5N6LQV4"/>
<keyword evidence="11" id="KW-0999">Mitochondrion inner membrane</keyword>
<evidence type="ECO:0000256" key="9">
    <source>
        <dbReference type="ARBA" id="ARBA00022679"/>
    </source>
</evidence>
<keyword evidence="17" id="KW-1208">Phospholipid metabolism</keyword>
<evidence type="ECO:0000256" key="11">
    <source>
        <dbReference type="ARBA" id="ARBA00022792"/>
    </source>
</evidence>
<comment type="pathway">
    <text evidence="3">Phospholipid metabolism; CDP-diacylglycerol biosynthesis; CDP-diacylglycerol from sn-glycerol 3-phosphate: step 3/3.</text>
</comment>
<keyword evidence="10" id="KW-0548">Nucleotidyltransferase</keyword>
<keyword evidence="12" id="KW-0460">Magnesium</keyword>
<name>A0A5N6LQV4_9ASTR</name>
<comment type="cofactor">
    <cofactor evidence="1">
        <name>Mg(2+)</name>
        <dbReference type="ChEBI" id="CHEBI:18420"/>
    </cofactor>
</comment>
<evidence type="ECO:0000313" key="20">
    <source>
        <dbReference type="Proteomes" id="UP000326396"/>
    </source>
</evidence>
<comment type="caution">
    <text evidence="19">The sequence shown here is derived from an EMBL/GenBank/DDBJ whole genome shotgun (WGS) entry which is preliminary data.</text>
</comment>
<dbReference type="EMBL" id="SZYD01000018">
    <property type="protein sequence ID" value="KAD2803948.1"/>
    <property type="molecule type" value="Genomic_DNA"/>
</dbReference>
<evidence type="ECO:0000256" key="1">
    <source>
        <dbReference type="ARBA" id="ARBA00001946"/>
    </source>
</evidence>
<evidence type="ECO:0000256" key="3">
    <source>
        <dbReference type="ARBA" id="ARBA00005119"/>
    </source>
</evidence>
<dbReference type="PANTHER" id="PTHR13619:SF0">
    <property type="entry name" value="PHOSPHATIDATE CYTIDYLYLTRANSFERASE, MITOCHONDRIAL"/>
    <property type="match status" value="1"/>
</dbReference>
<sequence>MLMRAFVFMNIIKFEDKVSRVLEIQDLPKPLTDTAAATDVKCWYRSRQTLTRKLYCCTLESPEFVGHVGGTLSFRALDTHSGAVIATSVSDAWMMATIGVATVGVQRNLMELISISISSSSKHVLVLKSAPKAQGDVLPLTIGASMEDYILGVSNPQQWHSENLKMNRAHYSSWMASLGGAKLITKAADQIGVGVHFNPFVSWNDKMYKYGVVCMNDLLEDMLSWKRFYLSGRLQKPVRIIVDNMEITNANLINLRAASSAALLLLPSKFTEMELYAKICGLSYMGDLRMLFAEDKTKVKKIVEGQFELIRNMYKPLIDDYSSKQLLSLSSCGYHQMNMSQDCSLSATSSIVSSLPESVRSQMGLGKAVLEGQISKFTIGSREEAAALMQKVLRRRVMISSARQAVAGFITAGAVHGIKYLGKKMMKAWKSSGK</sequence>
<evidence type="ECO:0000256" key="12">
    <source>
        <dbReference type="ARBA" id="ARBA00022842"/>
    </source>
</evidence>
<keyword evidence="15" id="KW-0472">Membrane</keyword>
<dbReference type="GO" id="GO:0004605">
    <property type="term" value="F:phosphatidate cytidylyltransferase activity"/>
    <property type="evidence" value="ECO:0007669"/>
    <property type="project" value="UniProtKB-EC"/>
</dbReference>
<evidence type="ECO:0000256" key="16">
    <source>
        <dbReference type="ARBA" id="ARBA00023209"/>
    </source>
</evidence>
<keyword evidence="14" id="KW-0496">Mitochondrion</keyword>
<evidence type="ECO:0000256" key="7">
    <source>
        <dbReference type="ARBA" id="ARBA00018337"/>
    </source>
</evidence>
<evidence type="ECO:0000256" key="6">
    <source>
        <dbReference type="ARBA" id="ARBA00012487"/>
    </source>
</evidence>